<dbReference type="EMBL" id="FN595261">
    <property type="protein sequence ID" value="CCB48347.1"/>
    <property type="molecule type" value="Genomic_DNA"/>
</dbReference>
<accession>F6H805</accession>
<proteinExistence type="predicted"/>
<name>F6H805_VITVI</name>
<organism evidence="1 2">
    <name type="scientific">Vitis vinifera</name>
    <name type="common">Grape</name>
    <dbReference type="NCBI Taxonomy" id="29760"/>
    <lineage>
        <taxon>Eukaryota</taxon>
        <taxon>Viridiplantae</taxon>
        <taxon>Streptophyta</taxon>
        <taxon>Embryophyta</taxon>
        <taxon>Tracheophyta</taxon>
        <taxon>Spermatophyta</taxon>
        <taxon>Magnoliopsida</taxon>
        <taxon>eudicotyledons</taxon>
        <taxon>Gunneridae</taxon>
        <taxon>Pentapetalae</taxon>
        <taxon>rosids</taxon>
        <taxon>Vitales</taxon>
        <taxon>Vitaceae</taxon>
        <taxon>Viteae</taxon>
        <taxon>Vitis</taxon>
    </lineage>
</organism>
<keyword evidence="2" id="KW-1185">Reference proteome</keyword>
<dbReference type="Proteomes" id="UP000009183">
    <property type="component" value="Unassembled WGS sequence, unordered"/>
</dbReference>
<evidence type="ECO:0000313" key="2">
    <source>
        <dbReference type="Proteomes" id="UP000009183"/>
    </source>
</evidence>
<reference evidence="2" key="1">
    <citation type="journal article" date="2007" name="Nature">
        <title>The grapevine genome sequence suggests ancestral hexaploidization in major angiosperm phyla.</title>
        <authorList>
            <consortium name="The French-Italian Public Consortium for Grapevine Genome Characterization."/>
            <person name="Jaillon O."/>
            <person name="Aury J.-M."/>
            <person name="Noel B."/>
            <person name="Policriti A."/>
            <person name="Clepet C."/>
            <person name="Casagrande A."/>
            <person name="Choisne N."/>
            <person name="Aubourg S."/>
            <person name="Vitulo N."/>
            <person name="Jubin C."/>
            <person name="Vezzi A."/>
            <person name="Legeai F."/>
            <person name="Hugueney P."/>
            <person name="Dasilva C."/>
            <person name="Horner D."/>
            <person name="Mica E."/>
            <person name="Jublot D."/>
            <person name="Poulain J."/>
            <person name="Bruyere C."/>
            <person name="Billault A."/>
            <person name="Segurens B."/>
            <person name="Gouyvenoux M."/>
            <person name="Ugarte E."/>
            <person name="Cattonaro F."/>
            <person name="Anthouard V."/>
            <person name="Vico V."/>
            <person name="Del Fabbro C."/>
            <person name="Alaux M."/>
            <person name="Di Gaspero G."/>
            <person name="Dumas V."/>
            <person name="Felice N."/>
            <person name="Paillard S."/>
            <person name="Juman I."/>
            <person name="Moroldo M."/>
            <person name="Scalabrin S."/>
            <person name="Canaguier A."/>
            <person name="Le Clainche I."/>
            <person name="Malacrida G."/>
            <person name="Durand E."/>
            <person name="Pesole G."/>
            <person name="Laucou V."/>
            <person name="Chatelet P."/>
            <person name="Merdinoglu D."/>
            <person name="Delledonne M."/>
            <person name="Pezzotti M."/>
            <person name="Lecharny A."/>
            <person name="Scarpelli C."/>
            <person name="Artiguenave F."/>
            <person name="Pe M.E."/>
            <person name="Valle G."/>
            <person name="Morgante M."/>
            <person name="Caboche M."/>
            <person name="Adam-Blondon A.-F."/>
            <person name="Weissenbach J."/>
            <person name="Quetier F."/>
            <person name="Wincker P."/>
        </authorList>
    </citation>
    <scope>NUCLEOTIDE SEQUENCE [LARGE SCALE GENOMIC DNA]</scope>
    <source>
        <strain evidence="2">cv. Pinot noir / PN40024</strain>
    </source>
</reference>
<sequence>MGSGQAWKRSRAFKV</sequence>
<gene>
    <name evidence="1" type="ORF">VIT_00s0144g00090</name>
</gene>
<protein>
    <submittedName>
        <fullName evidence="1">Uncharacterized protein</fullName>
    </submittedName>
</protein>
<dbReference type="InParanoid" id="F6H805"/>
<dbReference type="HOGENOM" id="CLU_3434302_0_0_1"/>
<evidence type="ECO:0000313" key="1">
    <source>
        <dbReference type="EMBL" id="CCB48347.1"/>
    </source>
</evidence>